<gene>
    <name evidence="1" type="ORF">N7476_006189</name>
</gene>
<dbReference type="AlphaFoldDB" id="A0A9W9PWR0"/>
<evidence type="ECO:0000313" key="2">
    <source>
        <dbReference type="Proteomes" id="UP001147746"/>
    </source>
</evidence>
<comment type="caution">
    <text evidence="1">The sequence shown here is derived from an EMBL/GenBank/DDBJ whole genome shotgun (WGS) entry which is preliminary data.</text>
</comment>
<dbReference type="EMBL" id="JAPZBO010000005">
    <property type="protein sequence ID" value="KAJ5315882.1"/>
    <property type="molecule type" value="Genomic_DNA"/>
</dbReference>
<sequence>MSILNANADACPSVIPDADSDGSAQASFVASEFPARIQPTFHAFPFKSISSVKSTFLGRTTSSATRWSSTESLFTCSSQASPTNFSGSSFSSARFAFASCSSFPTFFCASYTESAQAARSRTRRWSRN</sequence>
<reference evidence="1" key="2">
    <citation type="journal article" date="2023" name="IMA Fungus">
        <title>Comparative genomic study of the Penicillium genus elucidates a diverse pangenome and 15 lateral gene transfer events.</title>
        <authorList>
            <person name="Petersen C."/>
            <person name="Sorensen T."/>
            <person name="Nielsen M.R."/>
            <person name="Sondergaard T.E."/>
            <person name="Sorensen J.L."/>
            <person name="Fitzpatrick D.A."/>
            <person name="Frisvad J.C."/>
            <person name="Nielsen K.L."/>
        </authorList>
    </citation>
    <scope>NUCLEOTIDE SEQUENCE</scope>
    <source>
        <strain evidence="1">IBT 21472</strain>
    </source>
</reference>
<accession>A0A9W9PWR0</accession>
<evidence type="ECO:0000313" key="1">
    <source>
        <dbReference type="EMBL" id="KAJ5315882.1"/>
    </source>
</evidence>
<protein>
    <submittedName>
        <fullName evidence="1">Uncharacterized protein</fullName>
    </submittedName>
</protein>
<dbReference type="Proteomes" id="UP001147746">
    <property type="component" value="Unassembled WGS sequence"/>
</dbReference>
<name>A0A9W9PWR0_9EURO</name>
<proteinExistence type="predicted"/>
<organism evidence="1 2">
    <name type="scientific">Penicillium atrosanguineum</name>
    <dbReference type="NCBI Taxonomy" id="1132637"/>
    <lineage>
        <taxon>Eukaryota</taxon>
        <taxon>Fungi</taxon>
        <taxon>Dikarya</taxon>
        <taxon>Ascomycota</taxon>
        <taxon>Pezizomycotina</taxon>
        <taxon>Eurotiomycetes</taxon>
        <taxon>Eurotiomycetidae</taxon>
        <taxon>Eurotiales</taxon>
        <taxon>Aspergillaceae</taxon>
        <taxon>Penicillium</taxon>
    </lineage>
</organism>
<reference evidence="1" key="1">
    <citation type="submission" date="2022-12" db="EMBL/GenBank/DDBJ databases">
        <authorList>
            <person name="Petersen C."/>
        </authorList>
    </citation>
    <scope>NUCLEOTIDE SEQUENCE</scope>
    <source>
        <strain evidence="1">IBT 21472</strain>
    </source>
</reference>
<keyword evidence="2" id="KW-1185">Reference proteome</keyword>